<keyword evidence="2" id="KW-1185">Reference proteome</keyword>
<dbReference type="RefSeq" id="WP_169659336.1">
    <property type="nucleotide sequence ID" value="NZ_JABANE010000086.1"/>
</dbReference>
<protein>
    <recommendedName>
        <fullName evidence="3">Glycoside hydrolase family 42 N-terminal domain-containing protein</fullName>
    </recommendedName>
</protein>
<dbReference type="InterPro" id="IPR017853">
    <property type="entry name" value="GH"/>
</dbReference>
<dbReference type="AlphaFoldDB" id="A0A7X9XBZ5"/>
<sequence length="568" mass="65825">MNYKKYIFSFVLIIGLMSAGNPKLLPEGTYPYWPSYNYLEIEDLSKVTAQPWVAEDGVIEGWDWSLPEDIKPAPNSLVGLQRNIGLYKDFKKLKLKFESNSVGILWVKWRDIEKVEGEYNFEPIIDRIKQANKAKTDVLLRILCHSKSRGNDDKALKRGDAPLWLEAKGVNLLPPKTPKHNLNYDPSNPVFHSHYLKLINELRRTEIPDLVKAAYVGYASPAFGDEGIGPYGEKNSAANDTVPHVRERLDAWHAAFVGQEHKVFMGGPCEYGFKKGFGVRRGFVEMYYYNIPNYDLGQYLDGNGYLSVDESSPILINKTFNGEVNEEYEADWATPKRNYRFGKTTNPYPYRYFISTLRALQMRCTYIHTTGHLIPEMLPFLSLELARTVDDTPDVWTFLNTTYIDSKYYQSHDYKGRSISEKEQKEGIELKNMERWLYQRDAEGYETTPTLKIDHSIKMWMMQKDKYYDYIAREGQKIGFDIDDRWNKDKLAIKVTYFDKEKGEMLLKYNEGNQQKKQQLTGDGKLKTATFMVSELKKNSMDHEFDFTIEAGNNDGKIVVSMVRVVKI</sequence>
<evidence type="ECO:0008006" key="3">
    <source>
        <dbReference type="Google" id="ProtNLM"/>
    </source>
</evidence>
<dbReference type="Gene3D" id="3.20.20.80">
    <property type="entry name" value="Glycosidases"/>
    <property type="match status" value="1"/>
</dbReference>
<evidence type="ECO:0000313" key="1">
    <source>
        <dbReference type="EMBL" id="NME71114.1"/>
    </source>
</evidence>
<organism evidence="1 2">
    <name type="scientific">Flammeovirga aprica JL-4</name>
    <dbReference type="NCBI Taxonomy" id="694437"/>
    <lineage>
        <taxon>Bacteria</taxon>
        <taxon>Pseudomonadati</taxon>
        <taxon>Bacteroidota</taxon>
        <taxon>Cytophagia</taxon>
        <taxon>Cytophagales</taxon>
        <taxon>Flammeovirgaceae</taxon>
        <taxon>Flammeovirga</taxon>
    </lineage>
</organism>
<proteinExistence type="predicted"/>
<gene>
    <name evidence="1" type="ORF">HHU12_24305</name>
</gene>
<reference evidence="1 2" key="1">
    <citation type="submission" date="2020-04" db="EMBL/GenBank/DDBJ databases">
        <title>Flammeovirga sp. SR4, a novel species isolated from seawater.</title>
        <authorList>
            <person name="Wang X."/>
        </authorList>
    </citation>
    <scope>NUCLEOTIDE SEQUENCE [LARGE SCALE GENOMIC DNA]</scope>
    <source>
        <strain evidence="1 2">ATCC 23126</strain>
    </source>
</reference>
<dbReference type="EMBL" id="JABANE010000086">
    <property type="protein sequence ID" value="NME71114.1"/>
    <property type="molecule type" value="Genomic_DNA"/>
</dbReference>
<accession>A0A7X9XBZ5</accession>
<dbReference type="SUPFAM" id="SSF51445">
    <property type="entry name" value="(Trans)glycosidases"/>
    <property type="match status" value="1"/>
</dbReference>
<name>A0A7X9XBZ5_9BACT</name>
<dbReference type="Proteomes" id="UP000576082">
    <property type="component" value="Unassembled WGS sequence"/>
</dbReference>
<comment type="caution">
    <text evidence="1">The sequence shown here is derived from an EMBL/GenBank/DDBJ whole genome shotgun (WGS) entry which is preliminary data.</text>
</comment>
<evidence type="ECO:0000313" key="2">
    <source>
        <dbReference type="Proteomes" id="UP000576082"/>
    </source>
</evidence>